<dbReference type="HOGENOM" id="CLU_1574934_0_0_2"/>
<reference evidence="2 3" key="1">
    <citation type="journal article" date="2000" name="Proc. Natl. Acad. Sci. U.S.A.">
        <title>Genome sequence of Halobacterium species NRC-1.</title>
        <authorList>
            <person name="Ng W.V."/>
            <person name="Kennedy S.P."/>
            <person name="Mahairas G.G."/>
            <person name="Berquist B."/>
            <person name="Pan M."/>
            <person name="Shukla H.D."/>
            <person name="Lasky S.R."/>
            <person name="Baliga N.S."/>
            <person name="Thorsson V."/>
            <person name="Sbrogna J."/>
            <person name="Swartzell S."/>
            <person name="Weir D."/>
            <person name="Hall J."/>
            <person name="Dahl T.A."/>
            <person name="Welti R."/>
            <person name="Goo Y.A."/>
            <person name="Leithauser B."/>
            <person name="Keller K."/>
            <person name="Cruz R."/>
            <person name="Danson M.J."/>
            <person name="Hough D.W."/>
            <person name="Maddocks D.G."/>
            <person name="Jablonski P.E."/>
            <person name="Krebs M.P."/>
            <person name="Angevine C.M."/>
            <person name="Dale H."/>
            <person name="Isenbarger T.A."/>
            <person name="Peck R.F."/>
            <person name="Pohlschroder M."/>
            <person name="Spudich J.L."/>
            <person name="Jung K.W."/>
            <person name="Alam M."/>
            <person name="Freitas T."/>
            <person name="Hou S."/>
            <person name="Daniels C.J."/>
            <person name="Dennis P.P."/>
            <person name="Omer A.D."/>
            <person name="Ebhardt H."/>
            <person name="Lowe T.M."/>
            <person name="Liang P."/>
            <person name="Riley M."/>
            <person name="Hood L."/>
            <person name="DasSarma S."/>
        </authorList>
    </citation>
    <scope>NUCLEOTIDE SEQUENCE [LARGE SCALE GENOMIC DNA]</scope>
    <source>
        <strain evidence="3">ATCC 700922 / JCM 11081 / NRC-1</strain>
        <plasmid evidence="3">Plasmid pNRC200</plasmid>
    </source>
</reference>
<dbReference type="Proteomes" id="UP000000554">
    <property type="component" value="Plasmid pNRC200"/>
</dbReference>
<evidence type="ECO:0000313" key="3">
    <source>
        <dbReference type="Proteomes" id="UP000000554"/>
    </source>
</evidence>
<name>Q9HHK0_HALSA</name>
<dbReference type="AlphaFoldDB" id="Q9HHK0"/>
<feature type="region of interest" description="Disordered" evidence="1">
    <location>
        <begin position="1"/>
        <end position="90"/>
    </location>
</feature>
<accession>Q9HHK0</accession>
<dbReference type="InParanoid" id="Q9HHK0"/>
<keyword evidence="3" id="KW-1185">Reference proteome</keyword>
<feature type="compositionally biased region" description="Low complexity" evidence="1">
    <location>
        <begin position="43"/>
        <end position="63"/>
    </location>
</feature>
<dbReference type="EMBL" id="AE004438">
    <property type="protein sequence ID" value="AAG20980.1"/>
    <property type="molecule type" value="Genomic_DNA"/>
</dbReference>
<sequence>MVASLGGRQPPTAASQLTALRPAVRVRPRAYRRERAVEPPEPAAAGAAQHRSRTGGSPRGPRGTPRRARTGTRTTGSEPRAGTPPGWSHEMTGLDSVAFDIETTGFAVDDQLTVVGFDADIGSRIFLNTDGRAPPSNLEARVNDELASSVSISVQQTERTLLSEMDAFV</sequence>
<proteinExistence type="predicted"/>
<gene>
    <name evidence="2" type="ordered locus">VNG_6359H</name>
</gene>
<evidence type="ECO:0000256" key="1">
    <source>
        <dbReference type="SAM" id="MobiDB-lite"/>
    </source>
</evidence>
<protein>
    <submittedName>
        <fullName evidence="2">Vng6359h</fullName>
    </submittedName>
</protein>
<geneLocation type="plasmid" evidence="2 3">
    <name>pNRC200</name>
</geneLocation>
<dbReference type="KEGG" id="hal:VNG_6359H"/>
<organism evidence="2 3">
    <name type="scientific">Halobacterium salinarum (strain ATCC 700922 / JCM 11081 / NRC-1)</name>
    <name type="common">Halobacterium halobium</name>
    <dbReference type="NCBI Taxonomy" id="64091"/>
    <lineage>
        <taxon>Archaea</taxon>
        <taxon>Methanobacteriati</taxon>
        <taxon>Methanobacteriota</taxon>
        <taxon>Stenosarchaea group</taxon>
        <taxon>Halobacteria</taxon>
        <taxon>Halobacteriales</taxon>
        <taxon>Halobacteriaceae</taxon>
        <taxon>Halobacterium</taxon>
        <taxon>Halobacterium salinarum NRC-34001</taxon>
    </lineage>
</organism>
<evidence type="ECO:0000313" key="2">
    <source>
        <dbReference type="EMBL" id="AAG20980.1"/>
    </source>
</evidence>
<keyword evidence="2" id="KW-0614">Plasmid</keyword>